<dbReference type="EMBL" id="BMQC01000008">
    <property type="protein sequence ID" value="GGK32288.1"/>
    <property type="molecule type" value="Genomic_DNA"/>
</dbReference>
<comment type="caution">
    <text evidence="2">The sequence shown here is derived from an EMBL/GenBank/DDBJ whole genome shotgun (WGS) entry which is preliminary data.</text>
</comment>
<protein>
    <submittedName>
        <fullName evidence="2">Uncharacterized protein</fullName>
    </submittedName>
</protein>
<organism evidence="2 3">
    <name type="scientific">Pilimelia terevasa</name>
    <dbReference type="NCBI Taxonomy" id="53372"/>
    <lineage>
        <taxon>Bacteria</taxon>
        <taxon>Bacillati</taxon>
        <taxon>Actinomycetota</taxon>
        <taxon>Actinomycetes</taxon>
        <taxon>Micromonosporales</taxon>
        <taxon>Micromonosporaceae</taxon>
        <taxon>Pilimelia</taxon>
    </lineage>
</organism>
<accession>A0A8J3BQX7</accession>
<evidence type="ECO:0000313" key="2">
    <source>
        <dbReference type="EMBL" id="GGK32288.1"/>
    </source>
</evidence>
<dbReference type="RefSeq" id="WP_189114582.1">
    <property type="nucleotide sequence ID" value="NZ_BMQC01000008.1"/>
</dbReference>
<keyword evidence="1" id="KW-0472">Membrane</keyword>
<evidence type="ECO:0000256" key="1">
    <source>
        <dbReference type="SAM" id="Phobius"/>
    </source>
</evidence>
<feature type="transmembrane region" description="Helical" evidence="1">
    <location>
        <begin position="52"/>
        <end position="69"/>
    </location>
</feature>
<reference evidence="2" key="2">
    <citation type="submission" date="2020-09" db="EMBL/GenBank/DDBJ databases">
        <authorList>
            <person name="Sun Q."/>
            <person name="Ohkuma M."/>
        </authorList>
    </citation>
    <scope>NUCLEOTIDE SEQUENCE</scope>
    <source>
        <strain evidence="2">JCM 3091</strain>
    </source>
</reference>
<name>A0A8J3BQX7_9ACTN</name>
<sequence length="85" mass="9444">MSFFRTARDAAGFSVGMRHPILAVLGPGLLRLAALVVVFGAAIAAWDHRADLPWWAWPLGGIAAVMLLRRAGRIGRRERDDYDWD</sequence>
<dbReference type="Proteomes" id="UP000662200">
    <property type="component" value="Unassembled WGS sequence"/>
</dbReference>
<reference evidence="2" key="1">
    <citation type="journal article" date="2014" name="Int. J. Syst. Evol. Microbiol.">
        <title>Complete genome sequence of Corynebacterium casei LMG S-19264T (=DSM 44701T), isolated from a smear-ripened cheese.</title>
        <authorList>
            <consortium name="US DOE Joint Genome Institute (JGI-PGF)"/>
            <person name="Walter F."/>
            <person name="Albersmeier A."/>
            <person name="Kalinowski J."/>
            <person name="Ruckert C."/>
        </authorList>
    </citation>
    <scope>NUCLEOTIDE SEQUENCE</scope>
    <source>
        <strain evidence="2">JCM 3091</strain>
    </source>
</reference>
<keyword evidence="3" id="KW-1185">Reference proteome</keyword>
<feature type="transmembrane region" description="Helical" evidence="1">
    <location>
        <begin position="21"/>
        <end position="46"/>
    </location>
</feature>
<keyword evidence="1" id="KW-0812">Transmembrane</keyword>
<keyword evidence="1" id="KW-1133">Transmembrane helix</keyword>
<gene>
    <name evidence="2" type="ORF">GCM10010124_26330</name>
</gene>
<dbReference type="AlphaFoldDB" id="A0A8J3BQX7"/>
<proteinExistence type="predicted"/>
<evidence type="ECO:0000313" key="3">
    <source>
        <dbReference type="Proteomes" id="UP000662200"/>
    </source>
</evidence>